<accession>D6X0B0</accession>
<comment type="similarity">
    <text evidence="2">Belongs to the short-chain dehydrogenases/reductases (SDR) family.</text>
</comment>
<dbReference type="CDD" id="cd05327">
    <property type="entry name" value="retinol-DH_like_SDR_c_like"/>
    <property type="match status" value="1"/>
</dbReference>
<protein>
    <submittedName>
        <fullName evidence="3">WW domain-containing oxidoreductase-like Protein</fullName>
    </submittedName>
</protein>
<evidence type="ECO:0000313" key="3">
    <source>
        <dbReference type="EMBL" id="EFA10517.1"/>
    </source>
</evidence>
<keyword evidence="1" id="KW-0560">Oxidoreductase</keyword>
<dbReference type="PRINTS" id="PR00080">
    <property type="entry name" value="SDRFAMILY"/>
</dbReference>
<dbReference type="AlphaFoldDB" id="D6X0B0"/>
<name>D6X0B0_TRICA</name>
<dbReference type="OrthoDB" id="191139at2759"/>
<dbReference type="PRINTS" id="PR00081">
    <property type="entry name" value="GDHRDH"/>
</dbReference>
<dbReference type="EMBL" id="KQ971372">
    <property type="protein sequence ID" value="EFA10517.1"/>
    <property type="molecule type" value="Genomic_DNA"/>
</dbReference>
<dbReference type="Pfam" id="PF00106">
    <property type="entry name" value="adh_short"/>
    <property type="match status" value="1"/>
</dbReference>
<dbReference type="Gene3D" id="3.40.50.720">
    <property type="entry name" value="NAD(P)-binding Rossmann-like Domain"/>
    <property type="match status" value="1"/>
</dbReference>
<evidence type="ECO:0000313" key="4">
    <source>
        <dbReference type="Proteomes" id="UP000007266"/>
    </source>
</evidence>
<dbReference type="SUPFAM" id="SSF51735">
    <property type="entry name" value="NAD(P)-binding Rossmann-fold domains"/>
    <property type="match status" value="1"/>
</dbReference>
<dbReference type="GO" id="GO:0016491">
    <property type="term" value="F:oxidoreductase activity"/>
    <property type="evidence" value="ECO:0007669"/>
    <property type="project" value="UniProtKB-KW"/>
</dbReference>
<dbReference type="PANTHER" id="PTHR43157">
    <property type="entry name" value="PHOSPHATIDYLINOSITOL-GLYCAN BIOSYNTHESIS CLASS F PROTEIN-RELATED"/>
    <property type="match status" value="1"/>
</dbReference>
<reference evidence="3 4" key="1">
    <citation type="journal article" date="2008" name="Nature">
        <title>The genome of the model beetle and pest Tribolium castaneum.</title>
        <authorList>
            <consortium name="Tribolium Genome Sequencing Consortium"/>
            <person name="Richards S."/>
            <person name="Gibbs R.A."/>
            <person name="Weinstock G.M."/>
            <person name="Brown S.J."/>
            <person name="Denell R."/>
            <person name="Beeman R.W."/>
            <person name="Gibbs R."/>
            <person name="Beeman R.W."/>
            <person name="Brown S.J."/>
            <person name="Bucher G."/>
            <person name="Friedrich M."/>
            <person name="Grimmelikhuijzen C.J."/>
            <person name="Klingler M."/>
            <person name="Lorenzen M."/>
            <person name="Richards S."/>
            <person name="Roth S."/>
            <person name="Schroder R."/>
            <person name="Tautz D."/>
            <person name="Zdobnov E.M."/>
            <person name="Muzny D."/>
            <person name="Gibbs R.A."/>
            <person name="Weinstock G.M."/>
            <person name="Attaway T."/>
            <person name="Bell S."/>
            <person name="Buhay C.J."/>
            <person name="Chandrabose M.N."/>
            <person name="Chavez D."/>
            <person name="Clerk-Blankenburg K.P."/>
            <person name="Cree A."/>
            <person name="Dao M."/>
            <person name="Davis C."/>
            <person name="Chacko J."/>
            <person name="Dinh H."/>
            <person name="Dugan-Rocha S."/>
            <person name="Fowler G."/>
            <person name="Garner T.T."/>
            <person name="Garnes J."/>
            <person name="Gnirke A."/>
            <person name="Hawes A."/>
            <person name="Hernandez J."/>
            <person name="Hines S."/>
            <person name="Holder M."/>
            <person name="Hume J."/>
            <person name="Jhangiani S.N."/>
            <person name="Joshi V."/>
            <person name="Khan Z.M."/>
            <person name="Jackson L."/>
            <person name="Kovar C."/>
            <person name="Kowis A."/>
            <person name="Lee S."/>
            <person name="Lewis L.R."/>
            <person name="Margolis J."/>
            <person name="Morgan M."/>
            <person name="Nazareth L.V."/>
            <person name="Nguyen N."/>
            <person name="Okwuonu G."/>
            <person name="Parker D."/>
            <person name="Richards S."/>
            <person name="Ruiz S.J."/>
            <person name="Santibanez J."/>
            <person name="Savard J."/>
            <person name="Scherer S.E."/>
            <person name="Schneider B."/>
            <person name="Sodergren E."/>
            <person name="Tautz D."/>
            <person name="Vattahil S."/>
            <person name="Villasana D."/>
            <person name="White C.S."/>
            <person name="Wright R."/>
            <person name="Park Y."/>
            <person name="Beeman R.W."/>
            <person name="Lord J."/>
            <person name="Oppert B."/>
            <person name="Lorenzen M."/>
            <person name="Brown S."/>
            <person name="Wang L."/>
            <person name="Savard J."/>
            <person name="Tautz D."/>
            <person name="Richards S."/>
            <person name="Weinstock G."/>
            <person name="Gibbs R.A."/>
            <person name="Liu Y."/>
            <person name="Worley K."/>
            <person name="Weinstock G."/>
            <person name="Elsik C.G."/>
            <person name="Reese J.T."/>
            <person name="Elhaik E."/>
            <person name="Landan G."/>
            <person name="Graur D."/>
            <person name="Arensburger P."/>
            <person name="Atkinson P."/>
            <person name="Beeman R.W."/>
            <person name="Beidler J."/>
            <person name="Brown S.J."/>
            <person name="Demuth J.P."/>
            <person name="Drury D.W."/>
            <person name="Du Y.Z."/>
            <person name="Fujiwara H."/>
            <person name="Lorenzen M."/>
            <person name="Maselli V."/>
            <person name="Osanai M."/>
            <person name="Park Y."/>
            <person name="Robertson H.M."/>
            <person name="Tu Z."/>
            <person name="Wang J.J."/>
            <person name="Wang S."/>
            <person name="Richards S."/>
            <person name="Song H."/>
            <person name="Zhang L."/>
            <person name="Sodergren E."/>
            <person name="Werner D."/>
            <person name="Stanke M."/>
            <person name="Morgenstern B."/>
            <person name="Solovyev V."/>
            <person name="Kosarev P."/>
            <person name="Brown G."/>
            <person name="Chen H.C."/>
            <person name="Ermolaeva O."/>
            <person name="Hlavina W."/>
            <person name="Kapustin Y."/>
            <person name="Kiryutin B."/>
            <person name="Kitts P."/>
            <person name="Maglott D."/>
            <person name="Pruitt K."/>
            <person name="Sapojnikov V."/>
            <person name="Souvorov A."/>
            <person name="Mackey A.J."/>
            <person name="Waterhouse R.M."/>
            <person name="Wyder S."/>
            <person name="Zdobnov E.M."/>
            <person name="Zdobnov E.M."/>
            <person name="Wyder S."/>
            <person name="Kriventseva E.V."/>
            <person name="Kadowaki T."/>
            <person name="Bork P."/>
            <person name="Aranda M."/>
            <person name="Bao R."/>
            <person name="Beermann A."/>
            <person name="Berns N."/>
            <person name="Bolognesi R."/>
            <person name="Bonneton F."/>
            <person name="Bopp D."/>
            <person name="Brown S.J."/>
            <person name="Bucher G."/>
            <person name="Butts T."/>
            <person name="Chaumot A."/>
            <person name="Denell R.E."/>
            <person name="Ferrier D.E."/>
            <person name="Friedrich M."/>
            <person name="Gordon C.M."/>
            <person name="Jindra M."/>
            <person name="Klingler M."/>
            <person name="Lan Q."/>
            <person name="Lattorff H.M."/>
            <person name="Laudet V."/>
            <person name="von Levetsow C."/>
            <person name="Liu Z."/>
            <person name="Lutz R."/>
            <person name="Lynch J.A."/>
            <person name="da Fonseca R.N."/>
            <person name="Posnien N."/>
            <person name="Reuter R."/>
            <person name="Roth S."/>
            <person name="Savard J."/>
            <person name="Schinko J.B."/>
            <person name="Schmitt C."/>
            <person name="Schoppmeier M."/>
            <person name="Schroder R."/>
            <person name="Shippy T.D."/>
            <person name="Simonnet F."/>
            <person name="Marques-Souza H."/>
            <person name="Tautz D."/>
            <person name="Tomoyasu Y."/>
            <person name="Trauner J."/>
            <person name="Van der Zee M."/>
            <person name="Vervoort M."/>
            <person name="Wittkopp N."/>
            <person name="Wimmer E.A."/>
            <person name="Yang X."/>
            <person name="Jones A.K."/>
            <person name="Sattelle D.B."/>
            <person name="Ebert P.R."/>
            <person name="Nelson D."/>
            <person name="Scott J.G."/>
            <person name="Beeman R.W."/>
            <person name="Muthukrishnan S."/>
            <person name="Kramer K.J."/>
            <person name="Arakane Y."/>
            <person name="Beeman R.W."/>
            <person name="Zhu Q."/>
            <person name="Hogenkamp D."/>
            <person name="Dixit R."/>
            <person name="Oppert B."/>
            <person name="Jiang H."/>
            <person name="Zou Z."/>
            <person name="Marshall J."/>
            <person name="Elpidina E."/>
            <person name="Vinokurov K."/>
            <person name="Oppert C."/>
            <person name="Zou Z."/>
            <person name="Evans J."/>
            <person name="Lu Z."/>
            <person name="Zhao P."/>
            <person name="Sumathipala N."/>
            <person name="Altincicek B."/>
            <person name="Vilcinskas A."/>
            <person name="Williams M."/>
            <person name="Hultmark D."/>
            <person name="Hetru C."/>
            <person name="Jiang H."/>
            <person name="Grimmelikhuijzen C.J."/>
            <person name="Hauser F."/>
            <person name="Cazzamali G."/>
            <person name="Williamson M."/>
            <person name="Park Y."/>
            <person name="Li B."/>
            <person name="Tanaka Y."/>
            <person name="Predel R."/>
            <person name="Neupert S."/>
            <person name="Schachtner J."/>
            <person name="Verleyen P."/>
            <person name="Raible F."/>
            <person name="Bork P."/>
            <person name="Friedrich M."/>
            <person name="Walden K.K."/>
            <person name="Robertson H.M."/>
            <person name="Angeli S."/>
            <person name="Foret S."/>
            <person name="Bucher G."/>
            <person name="Schuetz S."/>
            <person name="Maleszka R."/>
            <person name="Wimmer E.A."/>
            <person name="Beeman R.W."/>
            <person name="Lorenzen M."/>
            <person name="Tomoyasu Y."/>
            <person name="Miller S.C."/>
            <person name="Grossmann D."/>
            <person name="Bucher G."/>
        </authorList>
    </citation>
    <scope>NUCLEOTIDE SEQUENCE [LARGE SCALE GENOMIC DNA]</scope>
    <source>
        <strain evidence="3 4">Georgia GA2</strain>
    </source>
</reference>
<proteinExistence type="inferred from homology"/>
<keyword evidence="4" id="KW-1185">Reference proteome</keyword>
<dbReference type="InterPro" id="IPR002347">
    <property type="entry name" value="SDR_fam"/>
</dbReference>
<sequence>MVFLIAALTVSLLYAVAKIYLRLTTGWCKSHTCLVGKTTIITGSNTGIGYETALDFAKRGARVILACRNAAKAEEARSKIVSETGNANVVVKLLDLSSFDSVRAFAKEINETENRLDILVNNAGVIGIGDDTSKDGLSLVIQINHFSGFLLTNLLISLLKKSAPSRVVNVSSMAAEGAKNLDLDKIGQHVSVMEDYCNSKLCNVLFTQELARKLDGTGVTTYSLHPGVVETEIVNNTSGILKIGFSVLRKLHSKTVEEGAQTSIFCSVAKGIENHNGEHFSDCKRVEPYKTARNPGLAKKLWEKSEQIVRLQETQL</sequence>
<evidence type="ECO:0000256" key="1">
    <source>
        <dbReference type="ARBA" id="ARBA00023002"/>
    </source>
</evidence>
<dbReference type="InParanoid" id="D6X0B0"/>
<organism evidence="3 4">
    <name type="scientific">Tribolium castaneum</name>
    <name type="common">Red flour beetle</name>
    <dbReference type="NCBI Taxonomy" id="7070"/>
    <lineage>
        <taxon>Eukaryota</taxon>
        <taxon>Metazoa</taxon>
        <taxon>Ecdysozoa</taxon>
        <taxon>Arthropoda</taxon>
        <taxon>Hexapoda</taxon>
        <taxon>Insecta</taxon>
        <taxon>Pterygota</taxon>
        <taxon>Neoptera</taxon>
        <taxon>Endopterygota</taxon>
        <taxon>Coleoptera</taxon>
        <taxon>Polyphaga</taxon>
        <taxon>Cucujiformia</taxon>
        <taxon>Tenebrionidae</taxon>
        <taxon>Tenebrionidae incertae sedis</taxon>
        <taxon>Tribolium</taxon>
    </lineage>
</organism>
<dbReference type="Proteomes" id="UP000007266">
    <property type="component" value="Linkage group 9"/>
</dbReference>
<dbReference type="KEGG" id="tca:655628"/>
<dbReference type="HOGENOM" id="CLU_010194_44_5_1"/>
<dbReference type="InterPro" id="IPR036291">
    <property type="entry name" value="NAD(P)-bd_dom_sf"/>
</dbReference>
<dbReference type="OMA" id="FWLFFID"/>
<reference evidence="3 4" key="2">
    <citation type="journal article" date="2010" name="Nucleic Acids Res.">
        <title>BeetleBase in 2010: revisions to provide comprehensive genomic information for Tribolium castaneum.</title>
        <authorList>
            <person name="Kim H.S."/>
            <person name="Murphy T."/>
            <person name="Xia J."/>
            <person name="Caragea D."/>
            <person name="Park Y."/>
            <person name="Beeman R.W."/>
            <person name="Lorenzen M.D."/>
            <person name="Butcher S."/>
            <person name="Manak J.R."/>
            <person name="Brown S.J."/>
        </authorList>
    </citation>
    <scope>GENOME REANNOTATION</scope>
    <source>
        <strain evidence="3 4">Georgia GA2</strain>
    </source>
</reference>
<dbReference type="eggNOG" id="KOG1208">
    <property type="taxonomic scope" value="Eukaryota"/>
</dbReference>
<dbReference type="PhylomeDB" id="D6X0B0"/>
<evidence type="ECO:0000256" key="2">
    <source>
        <dbReference type="RuleBase" id="RU000363"/>
    </source>
</evidence>
<dbReference type="PANTHER" id="PTHR43157:SF31">
    <property type="entry name" value="PHOSPHATIDYLINOSITOL-GLYCAN BIOSYNTHESIS CLASS F PROTEIN"/>
    <property type="match status" value="1"/>
</dbReference>
<gene>
    <name evidence="3" type="primary">AUGUSTUS-3.0.2_12769</name>
    <name evidence="3" type="ORF">TcasGA2_TC012769</name>
</gene>